<comment type="caution">
    <text evidence="7">The sequence shown here is derived from an EMBL/GenBank/DDBJ whole genome shotgun (WGS) entry which is preliminary data.</text>
</comment>
<dbReference type="Proteomes" id="UP000054454">
    <property type="component" value="Unassembled WGS sequence"/>
</dbReference>
<accession>A0A0W4ZQW4</accession>
<evidence type="ECO:0000256" key="1">
    <source>
        <dbReference type="ARBA" id="ARBA00004370"/>
    </source>
</evidence>
<dbReference type="VEuPathDB" id="FungiDB:T552_00464"/>
<comment type="subcellular location">
    <subcellularLocation>
        <location evidence="1">Membrane</location>
    </subcellularLocation>
</comment>
<reference evidence="8" key="1">
    <citation type="journal article" date="2016" name="Nat. Commun.">
        <title>Genome analysis of three Pneumocystis species reveals adaptation mechanisms to life exclusively in mammalian hosts.</title>
        <authorList>
            <person name="Ma L."/>
            <person name="Chen Z."/>
            <person name="Huang D.W."/>
            <person name="Kutty G."/>
            <person name="Ishihara M."/>
            <person name="Wang H."/>
            <person name="Abouelleil A."/>
            <person name="Bishop L."/>
            <person name="Davey E."/>
            <person name="Deng R."/>
            <person name="Deng X."/>
            <person name="Fan L."/>
            <person name="Fantoni G."/>
            <person name="Fitzgerald M."/>
            <person name="Gogineni E."/>
            <person name="Goldberg J.M."/>
            <person name="Handley G."/>
            <person name="Hu X."/>
            <person name="Huber C."/>
            <person name="Jiao X."/>
            <person name="Jones K."/>
            <person name="Levin J.Z."/>
            <person name="Liu Y."/>
            <person name="Macdonald P."/>
            <person name="Melnikov A."/>
            <person name="Raley C."/>
            <person name="Sassi M."/>
            <person name="Sherman B.T."/>
            <person name="Song X."/>
            <person name="Sykes S."/>
            <person name="Tran B."/>
            <person name="Walsh L."/>
            <person name="Xia Y."/>
            <person name="Yang J."/>
            <person name="Young S."/>
            <person name="Zeng Q."/>
            <person name="Zheng X."/>
            <person name="Stephens R."/>
            <person name="Nusbaum C."/>
            <person name="Birren B.W."/>
            <person name="Azadi P."/>
            <person name="Lempicki R.A."/>
            <person name="Cuomo C.A."/>
            <person name="Kovacs J.A."/>
        </authorList>
    </citation>
    <scope>NUCLEOTIDE SEQUENCE [LARGE SCALE GENOMIC DNA]</scope>
    <source>
        <strain evidence="8">B80</strain>
    </source>
</reference>
<proteinExistence type="inferred from homology"/>
<keyword evidence="3 6" id="KW-0812">Transmembrane</keyword>
<protein>
    <recommendedName>
        <fullName evidence="9">TMEM14 protein</fullName>
    </recommendedName>
</protein>
<evidence type="ECO:0008006" key="9">
    <source>
        <dbReference type="Google" id="ProtNLM"/>
    </source>
</evidence>
<evidence type="ECO:0000256" key="2">
    <source>
        <dbReference type="ARBA" id="ARBA00007590"/>
    </source>
</evidence>
<evidence type="ECO:0000256" key="6">
    <source>
        <dbReference type="SAM" id="Phobius"/>
    </source>
</evidence>
<dbReference type="InterPro" id="IPR044890">
    <property type="entry name" value="TMEM14_sf"/>
</dbReference>
<evidence type="ECO:0000256" key="4">
    <source>
        <dbReference type="ARBA" id="ARBA00022989"/>
    </source>
</evidence>
<dbReference type="Pfam" id="PF03647">
    <property type="entry name" value="Tmemb_14"/>
    <property type="match status" value="1"/>
</dbReference>
<name>A0A0W4ZQW4_PNEC8</name>
<feature type="transmembrane region" description="Helical" evidence="6">
    <location>
        <begin position="80"/>
        <end position="96"/>
    </location>
</feature>
<sequence length="101" mass="10916">MDPVSGILAISLYIGGSTGYLLKRSVPSFIAGTALGTMYGCSSVLLQYHQLSSYQLSLFTSSLLTTTSIIRLYKSGIKPVPTILGLLGFLTTGYYSKKLFY</sequence>
<dbReference type="GeneID" id="28935281"/>
<evidence type="ECO:0000313" key="8">
    <source>
        <dbReference type="Proteomes" id="UP000054454"/>
    </source>
</evidence>
<evidence type="ECO:0000256" key="3">
    <source>
        <dbReference type="ARBA" id="ARBA00022692"/>
    </source>
</evidence>
<keyword evidence="8" id="KW-1185">Reference proteome</keyword>
<comment type="similarity">
    <text evidence="2">Belongs to the TMEM14 family.</text>
</comment>
<dbReference type="AlphaFoldDB" id="A0A0W4ZQW4"/>
<gene>
    <name evidence="7" type="ORF">T552_00464</name>
</gene>
<evidence type="ECO:0000313" key="7">
    <source>
        <dbReference type="EMBL" id="KTW30752.1"/>
    </source>
</evidence>
<organism evidence="7 8">
    <name type="scientific">Pneumocystis carinii (strain B80)</name>
    <name type="common">Rat pneumocystis pneumonia agent</name>
    <name type="synonym">Pneumocystis carinii f. sp. carinii</name>
    <dbReference type="NCBI Taxonomy" id="1408658"/>
    <lineage>
        <taxon>Eukaryota</taxon>
        <taxon>Fungi</taxon>
        <taxon>Dikarya</taxon>
        <taxon>Ascomycota</taxon>
        <taxon>Taphrinomycotina</taxon>
        <taxon>Pneumocystomycetes</taxon>
        <taxon>Pneumocystaceae</taxon>
        <taxon>Pneumocystis</taxon>
    </lineage>
</organism>
<dbReference type="InterPro" id="IPR005349">
    <property type="entry name" value="TMEM14"/>
</dbReference>
<evidence type="ECO:0000256" key="5">
    <source>
        <dbReference type="ARBA" id="ARBA00023136"/>
    </source>
</evidence>
<dbReference type="GO" id="GO:0016020">
    <property type="term" value="C:membrane"/>
    <property type="evidence" value="ECO:0007669"/>
    <property type="project" value="UniProtKB-SubCell"/>
</dbReference>
<keyword evidence="5 6" id="KW-0472">Membrane</keyword>
<feature type="transmembrane region" description="Helical" evidence="6">
    <location>
        <begin position="6"/>
        <end position="22"/>
    </location>
</feature>
<dbReference type="EMBL" id="LFVZ01000002">
    <property type="protein sequence ID" value="KTW30752.1"/>
    <property type="molecule type" value="Genomic_DNA"/>
</dbReference>
<feature type="transmembrane region" description="Helical" evidence="6">
    <location>
        <begin position="29"/>
        <end position="48"/>
    </location>
</feature>
<dbReference type="OrthoDB" id="5620at2759"/>
<dbReference type="Gene3D" id="1.10.10.1740">
    <property type="entry name" value="Transmembrane protein 14-like"/>
    <property type="match status" value="1"/>
</dbReference>
<dbReference type="RefSeq" id="XP_018227348.1">
    <property type="nucleotide sequence ID" value="XM_018369079.1"/>
</dbReference>
<keyword evidence="4 6" id="KW-1133">Transmembrane helix</keyword>